<dbReference type="Pfam" id="PF03109">
    <property type="entry name" value="ABC1"/>
    <property type="match status" value="1"/>
</dbReference>
<dbReference type="SUPFAM" id="SSF56112">
    <property type="entry name" value="Protein kinase-like (PK-like)"/>
    <property type="match status" value="1"/>
</dbReference>
<comment type="caution">
    <text evidence="4">The sequence shown here is derived from an EMBL/GenBank/DDBJ whole genome shotgun (WGS) entry which is preliminary data.</text>
</comment>
<dbReference type="InterPro" id="IPR004147">
    <property type="entry name" value="ABC1_dom"/>
</dbReference>
<protein>
    <submittedName>
        <fullName evidence="4">Ubiquinone biosynthesis protein AarF</fullName>
    </submittedName>
</protein>
<dbReference type="PATRIC" id="fig|1263870.3.peg.4880"/>
<dbReference type="InterPro" id="IPR050154">
    <property type="entry name" value="UbiB_kinase"/>
</dbReference>
<evidence type="ECO:0000313" key="4">
    <source>
        <dbReference type="EMBL" id="EMI53950.1"/>
    </source>
</evidence>
<sequence length="550" mass="61496">MAVSDLPKLVRNAGRFHEVVAVVLKYGLAPWLCNVKADWVQRQLRSNDGQQIAELPEAVRVRMALTELGTTFIKLGQILSTRADLVGPELAHELAELQSSTPPDSPEQVLELIESELGKLPEDLFRSFESHALASASIGQVHRAVLNDGTRVVVKVQHQDIEYRVQNDLEILIELAKLAETYSTDAAQFSPVATAQEFRETLLHELDFTREQQNLKRFAANFSSDEGVYFPAPHPDLCTKRVLTMDALEGISVSSRDQLDASGFDLTDIARRGADMFLKMVFRDGFYHADPHPGNLMVLQNAVIGVLDCGMVGRVDEDLREMIEDLLIAAINKDTDQLLDSVVQLGELPTDFDRSRLRSDLVEFIDDYGSLSIDQFDLSGALTGMTEIVRSHHILLPSRVSLLIKMLVMLEGTAQQLNPTFNIVELLEPYRLDAIKRRLSPQRMWRNLQRSHRDWSRLAESFPNDVSDVLNRIRRGSFDVHLEHRRLDSIVNRLVLGLLTSALFVGSTSLLSNKVKPLIYETSVAGIIGCAAAMYLGVRLVLAIKKSGNI</sequence>
<dbReference type="RefSeq" id="WP_008683621.1">
    <property type="nucleotide sequence ID" value="NZ_ANOH01000317.1"/>
</dbReference>
<dbReference type="EMBL" id="ANOH01000317">
    <property type="protein sequence ID" value="EMI53950.1"/>
    <property type="molecule type" value="Genomic_DNA"/>
</dbReference>
<evidence type="ECO:0000259" key="3">
    <source>
        <dbReference type="Pfam" id="PF03109"/>
    </source>
</evidence>
<feature type="transmembrane region" description="Helical" evidence="2">
    <location>
        <begin position="518"/>
        <end position="542"/>
    </location>
</feature>
<dbReference type="CDD" id="cd05121">
    <property type="entry name" value="ABC1_ADCK3-like"/>
    <property type="match status" value="1"/>
</dbReference>
<accession>M5TXN6</accession>
<dbReference type="PANTHER" id="PTHR10566">
    <property type="entry name" value="CHAPERONE-ACTIVITY OF BC1 COMPLEX CABC1 -RELATED"/>
    <property type="match status" value="1"/>
</dbReference>
<dbReference type="AlphaFoldDB" id="M5TXN6"/>
<keyword evidence="2" id="KW-0472">Membrane</keyword>
<keyword evidence="2" id="KW-1133">Transmembrane helix</keyword>
<dbReference type="PANTHER" id="PTHR10566:SF113">
    <property type="entry name" value="PROTEIN ACTIVITY OF BC1 COMPLEX KINASE 7, CHLOROPLASTIC"/>
    <property type="match status" value="1"/>
</dbReference>
<keyword evidence="5" id="KW-1185">Reference proteome</keyword>
<name>M5TXN6_9BACT</name>
<feature type="domain" description="ABC1 atypical kinase-like" evidence="3">
    <location>
        <begin position="97"/>
        <end position="339"/>
    </location>
</feature>
<keyword evidence="2" id="KW-0812">Transmembrane</keyword>
<keyword evidence="4" id="KW-0830">Ubiquinone</keyword>
<organism evidence="4 5">
    <name type="scientific">Rhodopirellula sallentina SM41</name>
    <dbReference type="NCBI Taxonomy" id="1263870"/>
    <lineage>
        <taxon>Bacteria</taxon>
        <taxon>Pseudomonadati</taxon>
        <taxon>Planctomycetota</taxon>
        <taxon>Planctomycetia</taxon>
        <taxon>Pirellulales</taxon>
        <taxon>Pirellulaceae</taxon>
        <taxon>Rhodopirellula</taxon>
    </lineage>
</organism>
<evidence type="ECO:0000313" key="5">
    <source>
        <dbReference type="Proteomes" id="UP000011885"/>
    </source>
</evidence>
<comment type="similarity">
    <text evidence="1">Belongs to the protein kinase superfamily. ADCK protein kinase family.</text>
</comment>
<reference evidence="4 5" key="1">
    <citation type="journal article" date="2013" name="Mar. Genomics">
        <title>Expression of sulfatases in Rhodopirellula baltica and the diversity of sulfatases in the genus Rhodopirellula.</title>
        <authorList>
            <person name="Wegner C.E."/>
            <person name="Richter-Heitmann T."/>
            <person name="Klindworth A."/>
            <person name="Klockow C."/>
            <person name="Richter M."/>
            <person name="Achstetter T."/>
            <person name="Glockner F.O."/>
            <person name="Harder J."/>
        </authorList>
    </citation>
    <scope>NUCLEOTIDE SEQUENCE [LARGE SCALE GENOMIC DNA]</scope>
    <source>
        <strain evidence="4 5">SM41</strain>
    </source>
</reference>
<evidence type="ECO:0000256" key="2">
    <source>
        <dbReference type="SAM" id="Phobius"/>
    </source>
</evidence>
<proteinExistence type="inferred from homology"/>
<gene>
    <name evidence="4" type="ORF">RSSM_04615</name>
</gene>
<dbReference type="InterPro" id="IPR011009">
    <property type="entry name" value="Kinase-like_dom_sf"/>
</dbReference>
<dbReference type="Proteomes" id="UP000011885">
    <property type="component" value="Unassembled WGS sequence"/>
</dbReference>
<evidence type="ECO:0000256" key="1">
    <source>
        <dbReference type="ARBA" id="ARBA00009670"/>
    </source>
</evidence>
<dbReference type="OrthoDB" id="9795390at2"/>